<protein>
    <recommendedName>
        <fullName evidence="1">MCMDC2 N-terminal domain-containing protein</fullName>
    </recommendedName>
</protein>
<dbReference type="SMR" id="A0A482XFW0"/>
<dbReference type="GO" id="GO:0017116">
    <property type="term" value="F:single-stranded DNA helicase activity"/>
    <property type="evidence" value="ECO:0007669"/>
    <property type="project" value="TreeGrafter"/>
</dbReference>
<dbReference type="GO" id="GO:0005524">
    <property type="term" value="F:ATP binding"/>
    <property type="evidence" value="ECO:0007669"/>
    <property type="project" value="InterPro"/>
</dbReference>
<dbReference type="InterPro" id="IPR031327">
    <property type="entry name" value="MCM"/>
</dbReference>
<dbReference type="PANTHER" id="PTHR11630">
    <property type="entry name" value="DNA REPLICATION LICENSING FACTOR MCM FAMILY MEMBER"/>
    <property type="match status" value="1"/>
</dbReference>
<dbReference type="PANTHER" id="PTHR11630:SF75">
    <property type="entry name" value="MINICHROMOSOME MAINTENANCE DOMAIN-CONTAINING PROTEIN 2"/>
    <property type="match status" value="1"/>
</dbReference>
<dbReference type="GO" id="GO:0000727">
    <property type="term" value="P:double-strand break repair via break-induced replication"/>
    <property type="evidence" value="ECO:0007669"/>
    <property type="project" value="TreeGrafter"/>
</dbReference>
<dbReference type="InterPro" id="IPR012340">
    <property type="entry name" value="NA-bd_OB-fold"/>
</dbReference>
<name>A0A482XFW0_LAOST</name>
<evidence type="ECO:0000313" key="2">
    <source>
        <dbReference type="EMBL" id="RZF44470.1"/>
    </source>
</evidence>
<dbReference type="OrthoDB" id="2015372at2759"/>
<dbReference type="InterPro" id="IPR027417">
    <property type="entry name" value="P-loop_NTPase"/>
</dbReference>
<dbReference type="Proteomes" id="UP000291343">
    <property type="component" value="Unassembled WGS sequence"/>
</dbReference>
<dbReference type="STRING" id="195883.A0A482XFW0"/>
<feature type="domain" description="MCMDC2 N-terminal" evidence="1">
    <location>
        <begin position="13"/>
        <end position="109"/>
    </location>
</feature>
<gene>
    <name evidence="2" type="ORF">LSTR_LSTR002243</name>
</gene>
<evidence type="ECO:0000313" key="3">
    <source>
        <dbReference type="Proteomes" id="UP000291343"/>
    </source>
</evidence>
<organism evidence="2 3">
    <name type="scientific">Laodelphax striatellus</name>
    <name type="common">Small brown planthopper</name>
    <name type="synonym">Delphax striatella</name>
    <dbReference type="NCBI Taxonomy" id="195883"/>
    <lineage>
        <taxon>Eukaryota</taxon>
        <taxon>Metazoa</taxon>
        <taxon>Ecdysozoa</taxon>
        <taxon>Arthropoda</taxon>
        <taxon>Hexapoda</taxon>
        <taxon>Insecta</taxon>
        <taxon>Pterygota</taxon>
        <taxon>Neoptera</taxon>
        <taxon>Paraneoptera</taxon>
        <taxon>Hemiptera</taxon>
        <taxon>Auchenorrhyncha</taxon>
        <taxon>Fulgoroidea</taxon>
        <taxon>Delphacidae</taxon>
        <taxon>Criomorphinae</taxon>
        <taxon>Laodelphax</taxon>
    </lineage>
</organism>
<dbReference type="InterPro" id="IPR058769">
    <property type="entry name" value="MCMDC2_N"/>
</dbReference>
<dbReference type="GO" id="GO:0005634">
    <property type="term" value="C:nucleus"/>
    <property type="evidence" value="ECO:0007669"/>
    <property type="project" value="TreeGrafter"/>
</dbReference>
<accession>A0A482XFW0</accession>
<keyword evidence="3" id="KW-1185">Reference proteome</keyword>
<dbReference type="EMBL" id="QKKF02010496">
    <property type="protein sequence ID" value="RZF44470.1"/>
    <property type="molecule type" value="Genomic_DNA"/>
</dbReference>
<proteinExistence type="predicted"/>
<sequence>MEVPLKNQAAIEDAIACYLDVHGIFKDIIVSAKIYGESLSEQNNFFMPLRFTVEVNIADLTEIDVEATHFLRSEPHLFCQLMEKVIHCAITNALDLEIDLNSIRVTLRIDLPSFPESICTSTSHLLPGLFVMRGILIAMTTVSKYLRSKLYFCPIKECPCGGARERVDSECQNSQQRCAVTNFPKNEDVAAQETGDQILGVIVDSEALTSKPGLSRGITVHFRDDLAAGLELGGCYHLTVTRHCGMTSLLAWGVKEFLPEPQTRLLSGLRLNQLPQSIQRLVHQLSDNCPRSSWALFAALSSQLAHQLAPMNCFLHLKAGILLSLASQCVKQQQQTCHLLCWGVDGVPLVSHCARLARRLVTPSPLQPAGGLYRVDEPSGAVWMEAGPLLLAASGTCLLGHWHAYEKHRTSEIFHALENGAVSLDTQEYMKTTGSMPTGSPVHPVQSAIWATCNYKYNSAKVTCRTKIFAQQLRLFGMPFIGSCESMEEIEDFTVFKLSETIVDSGFNSKANLLVSERDLREFLDIISSKTVEISESAQNLLQRYFVDTRRSRPGCLPAAALKIMTALSEAHARVGLRDEVIEDDALFVMALYEEALSAIYGPPILTNSHLPKRPDTGHPLAIAQQVHENMIEFAISIENNLKCSSIDAGSHSNWLEE</sequence>
<dbReference type="InParanoid" id="A0A482XFW0"/>
<dbReference type="Gene3D" id="3.40.50.300">
    <property type="entry name" value="P-loop containing nucleotide triphosphate hydrolases"/>
    <property type="match status" value="1"/>
</dbReference>
<reference evidence="2 3" key="1">
    <citation type="journal article" date="2017" name="Gigascience">
        <title>Genome sequence of the small brown planthopper, Laodelphax striatellus.</title>
        <authorList>
            <person name="Zhu J."/>
            <person name="Jiang F."/>
            <person name="Wang X."/>
            <person name="Yang P."/>
            <person name="Bao Y."/>
            <person name="Zhao W."/>
            <person name="Wang W."/>
            <person name="Lu H."/>
            <person name="Wang Q."/>
            <person name="Cui N."/>
            <person name="Li J."/>
            <person name="Chen X."/>
            <person name="Luo L."/>
            <person name="Yu J."/>
            <person name="Kang L."/>
            <person name="Cui F."/>
        </authorList>
    </citation>
    <scope>NUCLEOTIDE SEQUENCE [LARGE SCALE GENOMIC DNA]</scope>
    <source>
        <strain evidence="2">Lst14</strain>
    </source>
</reference>
<dbReference type="SUPFAM" id="SSF50249">
    <property type="entry name" value="Nucleic acid-binding proteins"/>
    <property type="match status" value="1"/>
</dbReference>
<dbReference type="AlphaFoldDB" id="A0A482XFW0"/>
<dbReference type="GO" id="GO:0003677">
    <property type="term" value="F:DNA binding"/>
    <property type="evidence" value="ECO:0007669"/>
    <property type="project" value="InterPro"/>
</dbReference>
<dbReference type="Pfam" id="PF26063">
    <property type="entry name" value="MCMDC2_N"/>
    <property type="match status" value="1"/>
</dbReference>
<evidence type="ECO:0000259" key="1">
    <source>
        <dbReference type="Pfam" id="PF26063"/>
    </source>
</evidence>
<comment type="caution">
    <text evidence="2">The sequence shown here is derived from an EMBL/GenBank/DDBJ whole genome shotgun (WGS) entry which is preliminary data.</text>
</comment>